<gene>
    <name evidence="2" type="ORF">HU200_011290</name>
</gene>
<sequence>MTGDKVVELPPLREVSDDALIDSHCLLSDHIAAPGCVVLLVEGGDDTVRRLVDEARVDIGSHVLPYPDKDDEIEKEVICSIAASRGTFYFDCGGKDLRTIDFSAGAEPVVTAAIDGDMVDKRLPCQVFLIESDGELYMVRLFFALPYDGGGEIDGVGVYKMDFSRRRWCAVSDLGGRAFLLSPFYFGASCCAGDEYGALPDRVYFVIHWNKTLQVFDVQQGTYQLHKLDEAPEVVLRYEPRLKQGVLLLACEVAAHQC</sequence>
<dbReference type="EMBL" id="JACEFO010000825">
    <property type="protein sequence ID" value="KAF8755818.1"/>
    <property type="molecule type" value="Genomic_DNA"/>
</dbReference>
<dbReference type="PANTHER" id="PTHR33127">
    <property type="entry name" value="TRANSMEMBRANE PROTEIN"/>
    <property type="match status" value="1"/>
</dbReference>
<dbReference type="InterPro" id="IPR005174">
    <property type="entry name" value="KIB1-4_b-propeller"/>
</dbReference>
<evidence type="ECO:0000313" key="2">
    <source>
        <dbReference type="EMBL" id="KAF8755818.1"/>
    </source>
</evidence>
<comment type="caution">
    <text evidence="2">The sequence shown here is derived from an EMBL/GenBank/DDBJ whole genome shotgun (WGS) entry which is preliminary data.</text>
</comment>
<dbReference type="OrthoDB" id="674500at2759"/>
<dbReference type="Pfam" id="PF03478">
    <property type="entry name" value="Beta-prop_KIB1-4"/>
    <property type="match status" value="1"/>
</dbReference>
<evidence type="ECO:0000313" key="3">
    <source>
        <dbReference type="Proteomes" id="UP000636709"/>
    </source>
</evidence>
<proteinExistence type="predicted"/>
<feature type="domain" description="KIB1-4 beta-propeller" evidence="1">
    <location>
        <begin position="5"/>
        <end position="210"/>
    </location>
</feature>
<name>A0A835FHW2_9POAL</name>
<organism evidence="2 3">
    <name type="scientific">Digitaria exilis</name>
    <dbReference type="NCBI Taxonomy" id="1010633"/>
    <lineage>
        <taxon>Eukaryota</taxon>
        <taxon>Viridiplantae</taxon>
        <taxon>Streptophyta</taxon>
        <taxon>Embryophyta</taxon>
        <taxon>Tracheophyta</taxon>
        <taxon>Spermatophyta</taxon>
        <taxon>Magnoliopsida</taxon>
        <taxon>Liliopsida</taxon>
        <taxon>Poales</taxon>
        <taxon>Poaceae</taxon>
        <taxon>PACMAD clade</taxon>
        <taxon>Panicoideae</taxon>
        <taxon>Panicodae</taxon>
        <taxon>Paniceae</taxon>
        <taxon>Anthephorinae</taxon>
        <taxon>Digitaria</taxon>
    </lineage>
</organism>
<dbReference type="Proteomes" id="UP000636709">
    <property type="component" value="Unassembled WGS sequence"/>
</dbReference>
<accession>A0A835FHW2</accession>
<protein>
    <recommendedName>
        <fullName evidence="1">KIB1-4 beta-propeller domain-containing protein</fullName>
    </recommendedName>
</protein>
<dbReference type="AlphaFoldDB" id="A0A835FHW2"/>
<reference evidence="2" key="1">
    <citation type="submission" date="2020-07" db="EMBL/GenBank/DDBJ databases">
        <title>Genome sequence and genetic diversity analysis of an under-domesticated orphan crop, white fonio (Digitaria exilis).</title>
        <authorList>
            <person name="Bennetzen J.L."/>
            <person name="Chen S."/>
            <person name="Ma X."/>
            <person name="Wang X."/>
            <person name="Yssel A.E.J."/>
            <person name="Chaluvadi S.R."/>
            <person name="Johnson M."/>
            <person name="Gangashetty P."/>
            <person name="Hamidou F."/>
            <person name="Sanogo M.D."/>
            <person name="Zwaenepoel A."/>
            <person name="Wallace J."/>
            <person name="Van De Peer Y."/>
            <person name="Van Deynze A."/>
        </authorList>
    </citation>
    <scope>NUCLEOTIDE SEQUENCE</scope>
    <source>
        <tissue evidence="2">Leaves</tissue>
    </source>
</reference>
<dbReference type="PANTHER" id="PTHR33127:SF85">
    <property type="entry name" value="OS11G0436500 PROTEIN"/>
    <property type="match status" value="1"/>
</dbReference>
<evidence type="ECO:0000259" key="1">
    <source>
        <dbReference type="Pfam" id="PF03478"/>
    </source>
</evidence>
<keyword evidence="3" id="KW-1185">Reference proteome</keyword>